<comment type="caution">
    <text evidence="4">The sequence shown here is derived from an EMBL/GenBank/DDBJ whole genome shotgun (WGS) entry which is preliminary data.</text>
</comment>
<evidence type="ECO:0000256" key="1">
    <source>
        <dbReference type="SAM" id="MobiDB-lite"/>
    </source>
</evidence>
<sequence length="203" mass="23912">MKRIGYFLVESRDEDEISEKENALKKFEVSHFYADNTSVNYRERGKLRHAIDSLRPGDVLVLDTLECLGTTVREISSNMKYVKSRGARYFIANKNPDLAFGKHHFDYIETAHELLLFLSRHRGERGYGKPKRVSRKHQKKGAGRPPLKNRAMIEEARAWITESTKVEDIQIKWNISRSTAYRLLNTYQNVFDFDIERQRQEWS</sequence>
<evidence type="ECO:0008006" key="6">
    <source>
        <dbReference type="Google" id="ProtNLM"/>
    </source>
</evidence>
<accession>A0AA92H706</accession>
<dbReference type="Pfam" id="PF02796">
    <property type="entry name" value="HTH_7"/>
    <property type="match status" value="1"/>
</dbReference>
<organism evidence="4 5">
    <name type="scientific">Rhizobium rhizogenes</name>
    <name type="common">Agrobacterium rhizogenes</name>
    <dbReference type="NCBI Taxonomy" id="359"/>
    <lineage>
        <taxon>Bacteria</taxon>
        <taxon>Pseudomonadati</taxon>
        <taxon>Pseudomonadota</taxon>
        <taxon>Alphaproteobacteria</taxon>
        <taxon>Hyphomicrobiales</taxon>
        <taxon>Rhizobiaceae</taxon>
        <taxon>Rhizobium/Agrobacterium group</taxon>
        <taxon>Rhizobium</taxon>
    </lineage>
</organism>
<dbReference type="SUPFAM" id="SSF53041">
    <property type="entry name" value="Resolvase-like"/>
    <property type="match status" value="1"/>
</dbReference>
<dbReference type="InterPro" id="IPR006120">
    <property type="entry name" value="Resolvase_HTH_dom"/>
</dbReference>
<reference evidence="4 5" key="1">
    <citation type="submission" date="2018-04" db="EMBL/GenBank/DDBJ databases">
        <authorList>
            <person name="Hagen T."/>
        </authorList>
    </citation>
    <scope>NUCLEOTIDE SEQUENCE [LARGE SCALE GENOMIC DNA]</scope>
    <source>
        <strain evidence="4 5">TPD7009</strain>
    </source>
</reference>
<dbReference type="InterPro" id="IPR006119">
    <property type="entry name" value="Resolv_N"/>
</dbReference>
<dbReference type="Proteomes" id="UP000244335">
    <property type="component" value="Unassembled WGS sequence"/>
</dbReference>
<feature type="region of interest" description="Disordered" evidence="1">
    <location>
        <begin position="126"/>
        <end position="146"/>
    </location>
</feature>
<evidence type="ECO:0000259" key="2">
    <source>
        <dbReference type="Pfam" id="PF00239"/>
    </source>
</evidence>
<gene>
    <name evidence="4" type="ORF">DC430_23510</name>
</gene>
<dbReference type="RefSeq" id="WP_116494887.1">
    <property type="nucleotide sequence ID" value="NZ_QDFR01000016.1"/>
</dbReference>
<dbReference type="InterPro" id="IPR036162">
    <property type="entry name" value="Resolvase-like_N_sf"/>
</dbReference>
<evidence type="ECO:0000313" key="4">
    <source>
        <dbReference type="EMBL" id="PVE49869.1"/>
    </source>
</evidence>
<dbReference type="Gene3D" id="3.40.50.1390">
    <property type="entry name" value="Resolvase, N-terminal catalytic domain"/>
    <property type="match status" value="1"/>
</dbReference>
<proteinExistence type="predicted"/>
<protein>
    <recommendedName>
        <fullName evidence="6">Resolvase/invertase-type recombinase catalytic domain-containing protein</fullName>
    </recommendedName>
</protein>
<dbReference type="GO" id="GO:0000150">
    <property type="term" value="F:DNA strand exchange activity"/>
    <property type="evidence" value="ECO:0007669"/>
    <property type="project" value="InterPro"/>
</dbReference>
<feature type="domain" description="Resolvase/invertase-type recombinase catalytic" evidence="2">
    <location>
        <begin position="16"/>
        <end position="114"/>
    </location>
</feature>
<dbReference type="AlphaFoldDB" id="A0AA92H706"/>
<evidence type="ECO:0000313" key="5">
    <source>
        <dbReference type="Proteomes" id="UP000244335"/>
    </source>
</evidence>
<dbReference type="Pfam" id="PF00239">
    <property type="entry name" value="Resolvase"/>
    <property type="match status" value="1"/>
</dbReference>
<evidence type="ECO:0000259" key="3">
    <source>
        <dbReference type="Pfam" id="PF02796"/>
    </source>
</evidence>
<name>A0AA92H706_RHIRH</name>
<feature type="domain" description="Resolvase HTH" evidence="3">
    <location>
        <begin position="143"/>
        <end position="186"/>
    </location>
</feature>
<dbReference type="EMBL" id="QDFR01000016">
    <property type="protein sequence ID" value="PVE49869.1"/>
    <property type="molecule type" value="Genomic_DNA"/>
</dbReference>
<feature type="compositionally biased region" description="Basic residues" evidence="1">
    <location>
        <begin position="126"/>
        <end position="142"/>
    </location>
</feature>
<dbReference type="GO" id="GO:0003677">
    <property type="term" value="F:DNA binding"/>
    <property type="evidence" value="ECO:0007669"/>
    <property type="project" value="InterPro"/>
</dbReference>